<organism evidence="1 2">
    <name type="scientific">CRESS associated satellite molecule</name>
    <dbReference type="NCBI Taxonomy" id="2656732"/>
    <lineage>
        <taxon>Viruses</taxon>
        <taxon>unclassified satellites</taxon>
        <taxon>DNA satellites</taxon>
    </lineage>
</organism>
<dbReference type="Proteomes" id="UP000503108">
    <property type="component" value="Chromosome"/>
</dbReference>
<reference evidence="1 2" key="1">
    <citation type="submission" date="2019-10" db="EMBL/GenBank/DDBJ databases">
        <title>Florida's Freshwater Springs.</title>
        <authorList>
            <person name="Malki K."/>
            <person name="Breitbart M."/>
        </authorList>
    </citation>
    <scope>NUCLEOTIDE SEQUENCE [LARGE SCALE GENOMIC DNA]</scope>
    <source>
        <strain evidence="1">Ctj4M4</strain>
    </source>
</reference>
<protein>
    <submittedName>
        <fullName evidence="1">Uncharacterized protein</fullName>
    </submittedName>
</protein>
<sequence>MGTCSLFGLLSLASYSTRNQDKLGELAKFFIWEPAVPKPSPLLGMKGSCCFFGTPIEYT</sequence>
<proteinExistence type="predicted"/>
<dbReference type="EMBL" id="MN582052">
    <property type="protein sequence ID" value="QGH72122.1"/>
    <property type="molecule type" value="Genomic_DNA"/>
</dbReference>
<accession>A0A5Q2W1V2</accession>
<evidence type="ECO:0000313" key="1">
    <source>
        <dbReference type="EMBL" id="QGH72122.1"/>
    </source>
</evidence>
<evidence type="ECO:0000313" key="2">
    <source>
        <dbReference type="Proteomes" id="UP000503108"/>
    </source>
</evidence>
<name>A0A5Q2W1V2_9VIRU</name>